<dbReference type="AlphaFoldDB" id="A0A1G2KRH6"/>
<dbReference type="EMBL" id="MHQL01000069">
    <property type="protein sequence ID" value="OHA01182.1"/>
    <property type="molecule type" value="Genomic_DNA"/>
</dbReference>
<evidence type="ECO:0000313" key="2">
    <source>
        <dbReference type="Proteomes" id="UP000177811"/>
    </source>
</evidence>
<reference evidence="1 2" key="1">
    <citation type="journal article" date="2016" name="Nat. Commun.">
        <title>Thousands of microbial genomes shed light on interconnected biogeochemical processes in an aquifer system.</title>
        <authorList>
            <person name="Anantharaman K."/>
            <person name="Brown C.T."/>
            <person name="Hug L.A."/>
            <person name="Sharon I."/>
            <person name="Castelle C.J."/>
            <person name="Probst A.J."/>
            <person name="Thomas B.C."/>
            <person name="Singh A."/>
            <person name="Wilkins M.J."/>
            <person name="Karaoz U."/>
            <person name="Brodie E.L."/>
            <person name="Williams K.H."/>
            <person name="Hubbard S.S."/>
            <person name="Banfield J.F."/>
        </authorList>
    </citation>
    <scope>NUCLEOTIDE SEQUENCE [LARGE SCALE GENOMIC DNA]</scope>
</reference>
<dbReference type="Proteomes" id="UP000177811">
    <property type="component" value="Unassembled WGS sequence"/>
</dbReference>
<gene>
    <name evidence="1" type="ORF">A3C16_04670</name>
</gene>
<organism evidence="1 2">
    <name type="scientific">Candidatus Sungbacteria bacterium RIFCSPHIGHO2_02_FULL_51_29</name>
    <dbReference type="NCBI Taxonomy" id="1802273"/>
    <lineage>
        <taxon>Bacteria</taxon>
        <taxon>Candidatus Sungiibacteriota</taxon>
    </lineage>
</organism>
<proteinExistence type="predicted"/>
<protein>
    <submittedName>
        <fullName evidence="1">Uncharacterized protein</fullName>
    </submittedName>
</protein>
<accession>A0A1G2KRH6</accession>
<name>A0A1G2KRH6_9BACT</name>
<sequence>MPYVERTDEEIIQAWERLVSRHPSPDRYAISFGREYSVRQLVEAMKAGDADVLYVFVAGARRAAKEFGHDPVAFLDSHTPNVDKGDG</sequence>
<comment type="caution">
    <text evidence="1">The sequence shown here is derived from an EMBL/GenBank/DDBJ whole genome shotgun (WGS) entry which is preliminary data.</text>
</comment>
<evidence type="ECO:0000313" key="1">
    <source>
        <dbReference type="EMBL" id="OHA01182.1"/>
    </source>
</evidence>